<sequence length="401" mass="42432">MSIPDRFKRAALALAVSGLSALAVLPVAAHAADTLRPDVAKPLNDAQNLYRAHHYDDALDKIAQAAAVPNKTPYETYMVEEMRGAAAMAAGQNGVAAQAYESLLASGQLKGEDEQRTTAALAGIYFQQKNYAQAIKVAQRYQKAGGGDPQMATLLVESYYLSGDYASAVHLLNTSVDAQVRGGHAPDEAQLQLLGTCAQHANDQVAYRGALEKLVAYHPKQAYWDDLLHAIRSKPGYFGALDLDTYRLRRATGSLASANDYMEMTQLAIVAGSTAEGKQVIDQGFASGALGHDAGADREHRLQALAAKRAQAGPDPANPVAPFDAAFNQVYAGQAKQGLATMQALIAKGGLDHPDLAQLRLGEAYYAAGQKALAVQAFKAVKGSDGSADLAQLWILVASKP</sequence>
<proteinExistence type="predicted"/>
<dbReference type="SUPFAM" id="SSF48452">
    <property type="entry name" value="TPR-like"/>
    <property type="match status" value="1"/>
</dbReference>
<feature type="chain" id="PRO_5020311601" description="Tetratricopeptide repeat-containing protein" evidence="1">
    <location>
        <begin position="32"/>
        <end position="401"/>
    </location>
</feature>
<dbReference type="Pfam" id="PF13432">
    <property type="entry name" value="TPR_16"/>
    <property type="match status" value="2"/>
</dbReference>
<keyword evidence="1" id="KW-0732">Signal</keyword>
<dbReference type="EMBL" id="CP038149">
    <property type="protein sequence ID" value="QBR00068.1"/>
    <property type="molecule type" value="Genomic_DNA"/>
</dbReference>
<name>A0A4P7CXA5_9BURK</name>
<dbReference type="OrthoDB" id="8875254at2"/>
<dbReference type="AlphaFoldDB" id="A0A4P7CXA5"/>
<dbReference type="Gene3D" id="1.25.40.10">
    <property type="entry name" value="Tetratricopeptide repeat domain"/>
    <property type="match status" value="1"/>
</dbReference>
<organism evidence="2 3">
    <name type="scientific">Paraburkholderia pallida</name>
    <dbReference type="NCBI Taxonomy" id="2547399"/>
    <lineage>
        <taxon>Bacteria</taxon>
        <taxon>Pseudomonadati</taxon>
        <taxon>Pseudomonadota</taxon>
        <taxon>Betaproteobacteria</taxon>
        <taxon>Burkholderiales</taxon>
        <taxon>Burkholderiaceae</taxon>
        <taxon>Paraburkholderia</taxon>
    </lineage>
</organism>
<reference evidence="2 3" key="1">
    <citation type="submission" date="2019-03" db="EMBL/GenBank/DDBJ databases">
        <title>Paraburkholderia sp. 7MH5, isolated from subtropical forest soil.</title>
        <authorList>
            <person name="Gao Z.-H."/>
            <person name="Qiu L.-H."/>
        </authorList>
    </citation>
    <scope>NUCLEOTIDE SEQUENCE [LARGE SCALE GENOMIC DNA]</scope>
    <source>
        <strain evidence="2 3">7MH5</strain>
    </source>
</reference>
<accession>A0A4P7CXA5</accession>
<evidence type="ECO:0000313" key="2">
    <source>
        <dbReference type="EMBL" id="QBR00068.1"/>
    </source>
</evidence>
<feature type="signal peptide" evidence="1">
    <location>
        <begin position="1"/>
        <end position="31"/>
    </location>
</feature>
<dbReference type="Proteomes" id="UP000295727">
    <property type="component" value="Chromosome 2"/>
</dbReference>
<evidence type="ECO:0000313" key="3">
    <source>
        <dbReference type="Proteomes" id="UP000295727"/>
    </source>
</evidence>
<dbReference type="RefSeq" id="WP_134753383.1">
    <property type="nucleotide sequence ID" value="NZ_CP038149.1"/>
</dbReference>
<evidence type="ECO:0000256" key="1">
    <source>
        <dbReference type="SAM" id="SignalP"/>
    </source>
</evidence>
<keyword evidence="3" id="KW-1185">Reference proteome</keyword>
<dbReference type="InterPro" id="IPR011990">
    <property type="entry name" value="TPR-like_helical_dom_sf"/>
</dbReference>
<dbReference type="KEGG" id="ppai:E1956_23545"/>
<protein>
    <recommendedName>
        <fullName evidence="4">Tetratricopeptide repeat-containing protein</fullName>
    </recommendedName>
</protein>
<evidence type="ECO:0008006" key="4">
    <source>
        <dbReference type="Google" id="ProtNLM"/>
    </source>
</evidence>
<gene>
    <name evidence="2" type="ORF">E1956_23545</name>
</gene>